<organism evidence="1">
    <name type="scientific">Podoviridae sp. ctsUe5</name>
    <dbReference type="NCBI Taxonomy" id="2827750"/>
    <lineage>
        <taxon>Viruses</taxon>
        <taxon>Duplodnaviria</taxon>
        <taxon>Heunggongvirae</taxon>
        <taxon>Uroviricota</taxon>
        <taxon>Caudoviricetes</taxon>
    </lineage>
</organism>
<evidence type="ECO:0000313" key="1">
    <source>
        <dbReference type="EMBL" id="DAF46363.1"/>
    </source>
</evidence>
<proteinExistence type="predicted"/>
<protein>
    <submittedName>
        <fullName evidence="1">Uncharacterized protein</fullName>
    </submittedName>
</protein>
<name>A0A8S5S6C5_9CAUD</name>
<reference evidence="1" key="1">
    <citation type="journal article" date="2021" name="Proc. Natl. Acad. Sci. U.S.A.">
        <title>A Catalog of Tens of Thousands of Viruses from Human Metagenomes Reveals Hidden Associations with Chronic Diseases.</title>
        <authorList>
            <person name="Tisza M.J."/>
            <person name="Buck C.B."/>
        </authorList>
    </citation>
    <scope>NUCLEOTIDE SEQUENCE</scope>
    <source>
        <strain evidence="1">CtsUe5</strain>
    </source>
</reference>
<accession>A0A8S5S6C5</accession>
<sequence>MRVIIYDEDNKEVVNEDCKFISASFITTDGAASSYQCWNASQMECLKGYFVVRQQIRTIEQKLDAIKLLKSEPGAWDNLCKQMDAELAKETNKTHKVMEFRGGADEMC</sequence>
<dbReference type="EMBL" id="BK032536">
    <property type="protein sequence ID" value="DAF46363.1"/>
    <property type="molecule type" value="Genomic_DNA"/>
</dbReference>